<evidence type="ECO:0000313" key="3">
    <source>
        <dbReference type="EMBL" id="KAG7296747.1"/>
    </source>
</evidence>
<comment type="caution">
    <text evidence="3">The sequence shown here is derived from an EMBL/GenBank/DDBJ whole genome shotgun (WGS) entry which is preliminary data.</text>
</comment>
<evidence type="ECO:0000256" key="2">
    <source>
        <dbReference type="SAM" id="SignalP"/>
    </source>
</evidence>
<evidence type="ECO:0000313" key="4">
    <source>
        <dbReference type="Proteomes" id="UP000823941"/>
    </source>
</evidence>
<proteinExistence type="predicted"/>
<feature type="region of interest" description="Disordered" evidence="1">
    <location>
        <begin position="114"/>
        <end position="140"/>
    </location>
</feature>
<protein>
    <submittedName>
        <fullName evidence="3">Uncharacterized protein</fullName>
    </submittedName>
</protein>
<sequence length="140" mass="16186">MWWRILTFCVLVCLILFVVLSCIHGRPVVHLFFQRCCEETIENDNVLFENYGNNYLKERLIGIDLIIEDGNETLVREKELDEIIDHLREKMNVHDPSSRSVVLYDDNDIKNVTNSNVEDSGGSAEVTTKSDNLVRKDKSL</sequence>
<dbReference type="Proteomes" id="UP000823941">
    <property type="component" value="Chromosome 28"/>
</dbReference>
<reference evidence="3 4" key="1">
    <citation type="submission" date="2021-06" db="EMBL/GenBank/DDBJ databases">
        <title>A haploid diamondback moth (Plutella xylostella L.) genome assembly resolves 31 chromosomes and identifies a diamide resistance mutation.</title>
        <authorList>
            <person name="Ward C.M."/>
            <person name="Perry K.D."/>
            <person name="Baker G."/>
            <person name="Powis K."/>
            <person name="Heckel D.G."/>
            <person name="Baxter S.W."/>
        </authorList>
    </citation>
    <scope>NUCLEOTIDE SEQUENCE [LARGE SCALE GENOMIC DNA]</scope>
    <source>
        <strain evidence="3 4">LV</strain>
        <tissue evidence="3">Single pupa</tissue>
    </source>
</reference>
<organism evidence="3 4">
    <name type="scientific">Plutella xylostella</name>
    <name type="common">Diamondback moth</name>
    <name type="synonym">Plutella maculipennis</name>
    <dbReference type="NCBI Taxonomy" id="51655"/>
    <lineage>
        <taxon>Eukaryota</taxon>
        <taxon>Metazoa</taxon>
        <taxon>Ecdysozoa</taxon>
        <taxon>Arthropoda</taxon>
        <taxon>Hexapoda</taxon>
        <taxon>Insecta</taxon>
        <taxon>Pterygota</taxon>
        <taxon>Neoptera</taxon>
        <taxon>Endopterygota</taxon>
        <taxon>Lepidoptera</taxon>
        <taxon>Glossata</taxon>
        <taxon>Ditrysia</taxon>
        <taxon>Yponomeutoidea</taxon>
        <taxon>Plutellidae</taxon>
        <taxon>Plutella</taxon>
    </lineage>
</organism>
<name>A0ABQ7PUX3_PLUXY</name>
<feature type="chain" id="PRO_5045592399" evidence="2">
    <location>
        <begin position="26"/>
        <end position="140"/>
    </location>
</feature>
<dbReference type="PROSITE" id="PS51257">
    <property type="entry name" value="PROKAR_LIPOPROTEIN"/>
    <property type="match status" value="1"/>
</dbReference>
<accession>A0ABQ7PUX3</accession>
<keyword evidence="2" id="KW-0732">Signal</keyword>
<evidence type="ECO:0000256" key="1">
    <source>
        <dbReference type="SAM" id="MobiDB-lite"/>
    </source>
</evidence>
<feature type="signal peptide" evidence="2">
    <location>
        <begin position="1"/>
        <end position="25"/>
    </location>
</feature>
<dbReference type="EMBL" id="JAHIBW010000028">
    <property type="protein sequence ID" value="KAG7296747.1"/>
    <property type="molecule type" value="Genomic_DNA"/>
</dbReference>
<gene>
    <name evidence="3" type="ORF">JYU34_020680</name>
</gene>
<keyword evidence="4" id="KW-1185">Reference proteome</keyword>